<keyword evidence="8" id="KW-1185">Reference proteome</keyword>
<keyword evidence="3 6" id="KW-0690">Ribosome biogenesis</keyword>
<name>A0ABM0K1Y0_APLCA</name>
<accession>A0ABM0K1Y0</accession>
<proteinExistence type="inferred from homology"/>
<evidence type="ECO:0000313" key="8">
    <source>
        <dbReference type="Proteomes" id="UP000694888"/>
    </source>
</evidence>
<evidence type="ECO:0000256" key="1">
    <source>
        <dbReference type="ARBA" id="ARBA00004604"/>
    </source>
</evidence>
<keyword evidence="6" id="KW-0687">Ribonucleoprotein</keyword>
<evidence type="ECO:0000256" key="5">
    <source>
        <dbReference type="ARBA" id="ARBA00023242"/>
    </source>
</evidence>
<organism evidence="8 9">
    <name type="scientific">Aplysia californica</name>
    <name type="common">California sea hare</name>
    <dbReference type="NCBI Taxonomy" id="6500"/>
    <lineage>
        <taxon>Eukaryota</taxon>
        <taxon>Metazoa</taxon>
        <taxon>Spiralia</taxon>
        <taxon>Lophotrochozoa</taxon>
        <taxon>Mollusca</taxon>
        <taxon>Gastropoda</taxon>
        <taxon>Heterobranchia</taxon>
        <taxon>Euthyneura</taxon>
        <taxon>Tectipleura</taxon>
        <taxon>Aplysiida</taxon>
        <taxon>Aplysioidea</taxon>
        <taxon>Aplysiidae</taxon>
        <taxon>Aplysia</taxon>
    </lineage>
</organism>
<protein>
    <recommendedName>
        <fullName evidence="6">rRNA biogenesis protein RRP36</fullName>
    </recommendedName>
</protein>
<feature type="compositionally biased region" description="Basic and acidic residues" evidence="7">
    <location>
        <begin position="125"/>
        <end position="137"/>
    </location>
</feature>
<dbReference type="GeneID" id="101862972"/>
<evidence type="ECO:0000256" key="2">
    <source>
        <dbReference type="ARBA" id="ARBA00009418"/>
    </source>
</evidence>
<keyword evidence="4 6" id="KW-0698">rRNA processing</keyword>
<gene>
    <name evidence="9" type="primary">LOC101862972</name>
</gene>
<comment type="similarity">
    <text evidence="2 6">Belongs to the RRP36 family.</text>
</comment>
<feature type="region of interest" description="Disordered" evidence="7">
    <location>
        <begin position="98"/>
        <end position="137"/>
    </location>
</feature>
<dbReference type="PANTHER" id="PTHR21738:SF0">
    <property type="entry name" value="RIBOSOMAL RNA PROCESSING PROTEIN 36 HOMOLOG"/>
    <property type="match status" value="1"/>
</dbReference>
<comment type="function">
    <text evidence="6">Component of the 90S pre-ribosome involved in the maturation of rRNAs. Required for early cleavages of the pre-RNAs in the 40S ribosomal subunit maturation pathway.</text>
</comment>
<comment type="subcellular location">
    <subcellularLocation>
        <location evidence="1 6">Nucleus</location>
        <location evidence="1 6">Nucleolus</location>
    </subcellularLocation>
</comment>
<dbReference type="InterPro" id="IPR009292">
    <property type="entry name" value="RRP36"/>
</dbReference>
<comment type="subunit">
    <text evidence="6">Associates with 90S and pre-40S pre-ribosomal particles.</text>
</comment>
<feature type="compositionally biased region" description="Basic and acidic residues" evidence="7">
    <location>
        <begin position="101"/>
        <end position="110"/>
    </location>
</feature>
<evidence type="ECO:0000256" key="3">
    <source>
        <dbReference type="ARBA" id="ARBA00022517"/>
    </source>
</evidence>
<evidence type="ECO:0000256" key="6">
    <source>
        <dbReference type="RuleBase" id="RU368027"/>
    </source>
</evidence>
<dbReference type="RefSeq" id="XP_005106823.2">
    <property type="nucleotide sequence ID" value="XM_005106766.2"/>
</dbReference>
<dbReference type="PANTHER" id="PTHR21738">
    <property type="entry name" value="RIBOSOMAL RNA PROCESSING PROTEIN 36 HOMOLOG"/>
    <property type="match status" value="1"/>
</dbReference>
<feature type="region of interest" description="Disordered" evidence="7">
    <location>
        <begin position="192"/>
        <end position="213"/>
    </location>
</feature>
<dbReference type="Pfam" id="PF06102">
    <property type="entry name" value="RRP36"/>
    <property type="match status" value="1"/>
</dbReference>
<evidence type="ECO:0000256" key="4">
    <source>
        <dbReference type="ARBA" id="ARBA00022552"/>
    </source>
</evidence>
<keyword evidence="5 6" id="KW-0539">Nucleus</keyword>
<reference evidence="9" key="1">
    <citation type="submission" date="2025-08" db="UniProtKB">
        <authorList>
            <consortium name="RefSeq"/>
        </authorList>
    </citation>
    <scope>IDENTIFICATION</scope>
</reference>
<evidence type="ECO:0000256" key="7">
    <source>
        <dbReference type="SAM" id="MobiDB-lite"/>
    </source>
</evidence>
<dbReference type="Proteomes" id="UP000694888">
    <property type="component" value="Unplaced"/>
</dbReference>
<evidence type="ECO:0000313" key="9">
    <source>
        <dbReference type="RefSeq" id="XP_005106823.2"/>
    </source>
</evidence>
<sequence length="275" mass="32637">MLKYAAQRTNVYFRWIWAQDSGQWLFSTLVVLLCKQNGVDLGDSVWTVSPPNTNENMEQLREEMSHLPLSELKEMQEKLGLKAFNKLKHGLALGKQSGDQVFKRENKNRPTEVSARRAVPQKVSAPKEKTKRDPRFDDLSGEYNEKIFKNTYGFIADVKSKEKLKLKRIIKKTKDKDKKSEMKQLLNRMEQQELAEKKKARREELEKEWKKKEKERVKEGKKPYFMKKAEKRALEEEEYKKELEKSGKMQKYLTRKTKKIAMKEKKKQSWTTKDV</sequence>